<evidence type="ECO:0000256" key="3">
    <source>
        <dbReference type="ARBA" id="ARBA00023004"/>
    </source>
</evidence>
<keyword evidence="2" id="KW-0479">Metal-binding</keyword>
<keyword evidence="3" id="KW-0408">Iron</keyword>
<accession>A0A0F9RR98</accession>
<evidence type="ECO:0000313" key="5">
    <source>
        <dbReference type="EMBL" id="KKN52337.1"/>
    </source>
</evidence>
<dbReference type="GO" id="GO:0020037">
    <property type="term" value="F:heme binding"/>
    <property type="evidence" value="ECO:0007669"/>
    <property type="project" value="InterPro"/>
</dbReference>
<gene>
    <name evidence="5" type="ORF">LCGC14_0613490</name>
</gene>
<organism evidence="5">
    <name type="scientific">marine sediment metagenome</name>
    <dbReference type="NCBI Taxonomy" id="412755"/>
    <lineage>
        <taxon>unclassified sequences</taxon>
        <taxon>metagenomes</taxon>
        <taxon>ecological metagenomes</taxon>
    </lineage>
</organism>
<evidence type="ECO:0000256" key="2">
    <source>
        <dbReference type="ARBA" id="ARBA00022723"/>
    </source>
</evidence>
<dbReference type="GO" id="GO:0009055">
    <property type="term" value="F:electron transfer activity"/>
    <property type="evidence" value="ECO:0007669"/>
    <property type="project" value="InterPro"/>
</dbReference>
<dbReference type="InterPro" id="IPR036909">
    <property type="entry name" value="Cyt_c-like_dom_sf"/>
</dbReference>
<proteinExistence type="predicted"/>
<evidence type="ECO:0000259" key="4">
    <source>
        <dbReference type="PROSITE" id="PS51007"/>
    </source>
</evidence>
<dbReference type="InterPro" id="IPR009056">
    <property type="entry name" value="Cyt_c-like_dom"/>
</dbReference>
<feature type="domain" description="Cytochrome c" evidence="4">
    <location>
        <begin position="49"/>
        <end position="135"/>
    </location>
</feature>
<keyword evidence="1" id="KW-0349">Heme</keyword>
<sequence length="171" mass="18344">MKNLTITLLAGALALTTPIARQAYAASDSQGSGMMNQNMMSPGVVVPKMDAARGKQLFASKGCVVCHSINGVGGEDAPPLDAATMPSPMNPFDFAAKMWRGAEAMVALQREELGDPIELEGQELADLIAFVHDTDEQKTFSEADVPSRIKELMEHMPDENPHEEGGEDTKN</sequence>
<dbReference type="Gene3D" id="1.10.760.10">
    <property type="entry name" value="Cytochrome c-like domain"/>
    <property type="match status" value="1"/>
</dbReference>
<dbReference type="SUPFAM" id="SSF46626">
    <property type="entry name" value="Cytochrome c"/>
    <property type="match status" value="1"/>
</dbReference>
<dbReference type="PROSITE" id="PS51007">
    <property type="entry name" value="CYTC"/>
    <property type="match status" value="1"/>
</dbReference>
<dbReference type="AlphaFoldDB" id="A0A0F9RR98"/>
<evidence type="ECO:0000256" key="1">
    <source>
        <dbReference type="ARBA" id="ARBA00022617"/>
    </source>
</evidence>
<name>A0A0F9RR98_9ZZZZ</name>
<dbReference type="GO" id="GO:0046872">
    <property type="term" value="F:metal ion binding"/>
    <property type="evidence" value="ECO:0007669"/>
    <property type="project" value="UniProtKB-KW"/>
</dbReference>
<dbReference type="EMBL" id="LAZR01001023">
    <property type="protein sequence ID" value="KKN52337.1"/>
    <property type="molecule type" value="Genomic_DNA"/>
</dbReference>
<protein>
    <recommendedName>
        <fullName evidence="4">Cytochrome c domain-containing protein</fullName>
    </recommendedName>
</protein>
<comment type="caution">
    <text evidence="5">The sequence shown here is derived from an EMBL/GenBank/DDBJ whole genome shotgun (WGS) entry which is preliminary data.</text>
</comment>
<dbReference type="Pfam" id="PF00034">
    <property type="entry name" value="Cytochrom_C"/>
    <property type="match status" value="1"/>
</dbReference>
<reference evidence="5" key="1">
    <citation type="journal article" date="2015" name="Nature">
        <title>Complex archaea that bridge the gap between prokaryotes and eukaryotes.</title>
        <authorList>
            <person name="Spang A."/>
            <person name="Saw J.H."/>
            <person name="Jorgensen S.L."/>
            <person name="Zaremba-Niedzwiedzka K."/>
            <person name="Martijn J."/>
            <person name="Lind A.E."/>
            <person name="van Eijk R."/>
            <person name="Schleper C."/>
            <person name="Guy L."/>
            <person name="Ettema T.J."/>
        </authorList>
    </citation>
    <scope>NUCLEOTIDE SEQUENCE</scope>
</reference>